<keyword evidence="1" id="KW-1185">Reference proteome</keyword>
<sequence length="519" mass="57932">MMAVSVQQPLSHLWDTVLQLTKSAQDKNSDPLLWAVQLSNSLNSAAVALPSVELAHLLVSHICWANHVPITWKFLEKALTVKIVPPMLVLALLSTKVVPNRQLHPAAYRLYMELLKRHTFLFASQLNGPNCQKIIKSIDDVLHLSQLYGLQVCEPGVVIVEFVFSIIWQLLDASLDDEGLLELTPDKKSRWSTRPEDMEIDGHDCFNEKRSEQNEGLQKANTAMAIEIIVELLQNKVTSRILCLTRRNLPSHWGGFIQKMQVLAANSSVLRTLKHITPESLLQLTSDTRRLLTRECKIISQKEFHAVLSSGSLRSSASQSHGVSSSAFWLPIDLFLEDAMDGSEVAIISAVETLTGLVKALQAVNSTTWHNAFLGLWIAALRLVQRERDPREGPVPRLDTCLCMLLSITTLAVTNIIEEEEAELMEEIEGDRTNQRKEQAPGKRRKGLIMCLQRLGDYETLLTPPQSVCSVVNQAAAKAIMSRSGLTVSNGYYESVSVNDMPINCSKQLIFPSDLQFDL</sequence>
<evidence type="ECO:0000313" key="1">
    <source>
        <dbReference type="Proteomes" id="UP000515124"/>
    </source>
</evidence>
<reference evidence="2" key="1">
    <citation type="submission" date="2025-08" db="UniProtKB">
        <authorList>
            <consortium name="RefSeq"/>
        </authorList>
    </citation>
    <scope>IDENTIFICATION</scope>
</reference>
<gene>
    <name evidence="2" type="primary">LOC110749861</name>
</gene>
<name>A0A6P5RXA1_PRUAV</name>
<dbReference type="PANTHER" id="PTHR33739:SF7">
    <property type="entry name" value="MEDIATOR OF RNA POLYMERASE II TRANSCRIPTION SUBUNIT 33B"/>
    <property type="match status" value="1"/>
</dbReference>
<proteinExistence type="predicted"/>
<dbReference type="Proteomes" id="UP000515124">
    <property type="component" value="Unplaced"/>
</dbReference>
<accession>A0A6P5RXA1</accession>
<dbReference type="RefSeq" id="XP_021805756.1">
    <property type="nucleotide sequence ID" value="XM_021950064.1"/>
</dbReference>
<protein>
    <submittedName>
        <fullName evidence="2">Mediator of RNA polymerase II transcription subunit 33B-like</fullName>
    </submittedName>
</protein>
<dbReference type="GO" id="GO:0016592">
    <property type="term" value="C:mediator complex"/>
    <property type="evidence" value="ECO:0007669"/>
    <property type="project" value="InterPro"/>
</dbReference>
<evidence type="ECO:0000313" key="2">
    <source>
        <dbReference type="RefSeq" id="XP_021805756.1"/>
    </source>
</evidence>
<dbReference type="KEGG" id="pavi:110749861"/>
<organism evidence="1 2">
    <name type="scientific">Prunus avium</name>
    <name type="common">Cherry</name>
    <name type="synonym">Cerasus avium</name>
    <dbReference type="NCBI Taxonomy" id="42229"/>
    <lineage>
        <taxon>Eukaryota</taxon>
        <taxon>Viridiplantae</taxon>
        <taxon>Streptophyta</taxon>
        <taxon>Embryophyta</taxon>
        <taxon>Tracheophyta</taxon>
        <taxon>Spermatophyta</taxon>
        <taxon>Magnoliopsida</taxon>
        <taxon>eudicotyledons</taxon>
        <taxon>Gunneridae</taxon>
        <taxon>Pentapetalae</taxon>
        <taxon>rosids</taxon>
        <taxon>fabids</taxon>
        <taxon>Rosales</taxon>
        <taxon>Rosaceae</taxon>
        <taxon>Amygdaloideae</taxon>
        <taxon>Amygdaleae</taxon>
        <taxon>Prunus</taxon>
    </lineage>
</organism>
<dbReference type="InterPro" id="IPR039638">
    <property type="entry name" value="MED33A/B"/>
</dbReference>
<dbReference type="GO" id="GO:2000762">
    <property type="term" value="P:regulation of phenylpropanoid metabolic process"/>
    <property type="evidence" value="ECO:0007669"/>
    <property type="project" value="InterPro"/>
</dbReference>
<dbReference type="PANTHER" id="PTHR33739">
    <property type="entry name" value="OS07G0681500 PROTEIN"/>
    <property type="match status" value="1"/>
</dbReference>
<dbReference type="AlphaFoldDB" id="A0A6P5RXA1"/>
<dbReference type="GeneID" id="110749861"/>